<sequence length="236" mass="28298">MTYTGKNCSGGKNWPLHFIDIHNMTLWNYGKGGSVINENLVRSSNVSYYEKLDFKKQYNLFFNNMCQGGPFSNRWNYQDSLFATNLGFNDVKPEFLFENHNKTLDIESFSESYFKVIEDLYNAGARNFLIFKIYPYCKACRFDNKYLMEYFNNLLEIKGIEFFENHPDTNIFIYNTEEFCDDVYKNCRNYGFKNCKTRWNWNKKKYMNNYFWRDTHITSLGNKLMAQNINDLLNLL</sequence>
<organism evidence="1 2">
    <name type="scientific">Piromyces finnis</name>
    <dbReference type="NCBI Taxonomy" id="1754191"/>
    <lineage>
        <taxon>Eukaryota</taxon>
        <taxon>Fungi</taxon>
        <taxon>Fungi incertae sedis</taxon>
        <taxon>Chytridiomycota</taxon>
        <taxon>Chytridiomycota incertae sedis</taxon>
        <taxon>Neocallimastigomycetes</taxon>
        <taxon>Neocallimastigales</taxon>
        <taxon>Neocallimastigaceae</taxon>
        <taxon>Piromyces</taxon>
    </lineage>
</organism>
<evidence type="ECO:0000313" key="1">
    <source>
        <dbReference type="EMBL" id="ORX43060.1"/>
    </source>
</evidence>
<dbReference type="AlphaFoldDB" id="A0A1Y1UXP4"/>
<reference evidence="1 2" key="1">
    <citation type="submission" date="2016-08" db="EMBL/GenBank/DDBJ databases">
        <title>Genomes of anaerobic fungi encode conserved fungal cellulosomes for biomass hydrolysis.</title>
        <authorList>
            <consortium name="DOE Joint Genome Institute"/>
            <person name="Haitjema C.H."/>
            <person name="Gilmore S.P."/>
            <person name="Henske J.K."/>
            <person name="Solomon K.V."/>
            <person name="De Groot R."/>
            <person name="Kuo A."/>
            <person name="Mondo S.J."/>
            <person name="Salamov A.A."/>
            <person name="Labutti K."/>
            <person name="Zhao Z."/>
            <person name="Chiniquy J."/>
            <person name="Barry K."/>
            <person name="Brewer H.M."/>
            <person name="Purvine S.O."/>
            <person name="Wright A.T."/>
            <person name="Boxma B."/>
            <person name="Van Alen T."/>
            <person name="Hackstein J.H."/>
            <person name="Baker S.E."/>
            <person name="Grigoriev I.V."/>
            <person name="O'Malley M.A."/>
        </authorList>
    </citation>
    <scope>NUCLEOTIDE SEQUENCE [LARGE SCALE GENOMIC DNA]</scope>
    <source>
        <strain evidence="2">finn</strain>
    </source>
</reference>
<dbReference type="Pfam" id="PF00657">
    <property type="entry name" value="Lipase_GDSL"/>
    <property type="match status" value="1"/>
</dbReference>
<comment type="caution">
    <text evidence="1">The sequence shown here is derived from an EMBL/GenBank/DDBJ whole genome shotgun (WGS) entry which is preliminary data.</text>
</comment>
<proteinExistence type="predicted"/>
<dbReference type="SUPFAM" id="SSF52266">
    <property type="entry name" value="SGNH hydrolase"/>
    <property type="match status" value="1"/>
</dbReference>
<dbReference type="InterPro" id="IPR036514">
    <property type="entry name" value="SGNH_hydro_sf"/>
</dbReference>
<dbReference type="InterPro" id="IPR001087">
    <property type="entry name" value="GDSL"/>
</dbReference>
<dbReference type="OrthoDB" id="1600564at2759"/>
<accession>A0A1Y1UXP4</accession>
<dbReference type="GO" id="GO:0016788">
    <property type="term" value="F:hydrolase activity, acting on ester bonds"/>
    <property type="evidence" value="ECO:0007669"/>
    <property type="project" value="InterPro"/>
</dbReference>
<gene>
    <name evidence="1" type="ORF">BCR36DRAFT_586872</name>
</gene>
<evidence type="ECO:0000313" key="2">
    <source>
        <dbReference type="Proteomes" id="UP000193719"/>
    </source>
</evidence>
<dbReference type="EMBL" id="MCFH01000056">
    <property type="protein sequence ID" value="ORX43060.1"/>
    <property type="molecule type" value="Genomic_DNA"/>
</dbReference>
<dbReference type="Gene3D" id="3.40.50.1110">
    <property type="entry name" value="SGNH hydrolase"/>
    <property type="match status" value="1"/>
</dbReference>
<keyword evidence="2" id="KW-1185">Reference proteome</keyword>
<name>A0A1Y1UXP4_9FUNG</name>
<dbReference type="Proteomes" id="UP000193719">
    <property type="component" value="Unassembled WGS sequence"/>
</dbReference>
<protein>
    <recommendedName>
        <fullName evidence="3">SGNH hydrolase-type esterase domain-containing protein</fullName>
    </recommendedName>
</protein>
<reference evidence="1 2" key="2">
    <citation type="submission" date="2016-08" db="EMBL/GenBank/DDBJ databases">
        <title>Pervasive Adenine N6-methylation of Active Genes in Fungi.</title>
        <authorList>
            <consortium name="DOE Joint Genome Institute"/>
            <person name="Mondo S.J."/>
            <person name="Dannebaum R.O."/>
            <person name="Kuo R.C."/>
            <person name="Labutti K."/>
            <person name="Haridas S."/>
            <person name="Kuo A."/>
            <person name="Salamov A."/>
            <person name="Ahrendt S.R."/>
            <person name="Lipzen A."/>
            <person name="Sullivan W."/>
            <person name="Andreopoulos W.B."/>
            <person name="Clum A."/>
            <person name="Lindquist E."/>
            <person name="Daum C."/>
            <person name="Ramamoorthy G.K."/>
            <person name="Gryganskyi A."/>
            <person name="Culley D."/>
            <person name="Magnuson J.K."/>
            <person name="James T.Y."/>
            <person name="O'Malley M.A."/>
            <person name="Stajich J.E."/>
            <person name="Spatafora J.W."/>
            <person name="Visel A."/>
            <person name="Grigoriev I.V."/>
        </authorList>
    </citation>
    <scope>NUCLEOTIDE SEQUENCE [LARGE SCALE GENOMIC DNA]</scope>
    <source>
        <strain evidence="2">finn</strain>
    </source>
</reference>
<evidence type="ECO:0008006" key="3">
    <source>
        <dbReference type="Google" id="ProtNLM"/>
    </source>
</evidence>